<evidence type="ECO:0000256" key="8">
    <source>
        <dbReference type="ARBA" id="ARBA00023049"/>
    </source>
</evidence>
<protein>
    <submittedName>
        <fullName evidence="10">Metalloaminopeptidase</fullName>
    </submittedName>
</protein>
<dbReference type="PANTHER" id="PTHR28570">
    <property type="entry name" value="ASPARTYL AMINOPEPTIDASE"/>
    <property type="match status" value="1"/>
</dbReference>
<dbReference type="Pfam" id="PF02127">
    <property type="entry name" value="Peptidase_M18"/>
    <property type="match status" value="1"/>
</dbReference>
<keyword evidence="6 9" id="KW-0378">Hydrolase</keyword>
<evidence type="ECO:0000256" key="9">
    <source>
        <dbReference type="RuleBase" id="RU004386"/>
    </source>
</evidence>
<dbReference type="SUPFAM" id="SSF101821">
    <property type="entry name" value="Aminopeptidase/glucanase lid domain"/>
    <property type="match status" value="1"/>
</dbReference>
<dbReference type="InterPro" id="IPR023358">
    <property type="entry name" value="Peptidase_M18_dom2"/>
</dbReference>
<name>A0AAV5RSC6_MAUHU</name>
<evidence type="ECO:0000313" key="11">
    <source>
        <dbReference type="Proteomes" id="UP001377567"/>
    </source>
</evidence>
<dbReference type="Gene3D" id="3.40.630.10">
    <property type="entry name" value="Zn peptidases"/>
    <property type="match status" value="1"/>
</dbReference>
<comment type="cofactor">
    <cofactor evidence="1">
        <name>Zn(2+)</name>
        <dbReference type="ChEBI" id="CHEBI:29105"/>
    </cofactor>
</comment>
<evidence type="ECO:0000256" key="6">
    <source>
        <dbReference type="ARBA" id="ARBA00022801"/>
    </source>
</evidence>
<keyword evidence="11" id="KW-1185">Reference proteome</keyword>
<keyword evidence="4 9" id="KW-0645">Protease</keyword>
<evidence type="ECO:0000256" key="2">
    <source>
        <dbReference type="ARBA" id="ARBA00008290"/>
    </source>
</evidence>
<dbReference type="AlphaFoldDB" id="A0AAV5RSC6"/>
<evidence type="ECO:0000256" key="5">
    <source>
        <dbReference type="ARBA" id="ARBA00022723"/>
    </source>
</evidence>
<accession>A0AAV5RSC6</accession>
<dbReference type="SUPFAM" id="SSF53187">
    <property type="entry name" value="Zn-dependent exopeptidases"/>
    <property type="match status" value="1"/>
</dbReference>
<dbReference type="FunFam" id="2.30.250.10:FF:000001">
    <property type="entry name" value="Aspartyl aminopeptidase 1"/>
    <property type="match status" value="1"/>
</dbReference>
<evidence type="ECO:0000256" key="7">
    <source>
        <dbReference type="ARBA" id="ARBA00022833"/>
    </source>
</evidence>
<evidence type="ECO:0000313" key="10">
    <source>
        <dbReference type="EMBL" id="GMM53617.1"/>
    </source>
</evidence>
<reference evidence="10 11" key="1">
    <citation type="journal article" date="2023" name="Elife">
        <title>Identification of key yeast species and microbe-microbe interactions impacting larval growth of Drosophila in the wild.</title>
        <authorList>
            <person name="Mure A."/>
            <person name="Sugiura Y."/>
            <person name="Maeda R."/>
            <person name="Honda K."/>
            <person name="Sakurai N."/>
            <person name="Takahashi Y."/>
            <person name="Watada M."/>
            <person name="Katoh T."/>
            <person name="Gotoh A."/>
            <person name="Gotoh Y."/>
            <person name="Taniguchi I."/>
            <person name="Nakamura K."/>
            <person name="Hayashi T."/>
            <person name="Katayama T."/>
            <person name="Uemura T."/>
            <person name="Hattori Y."/>
        </authorList>
    </citation>
    <scope>NUCLEOTIDE SEQUENCE [LARGE SCALE GENOMIC DNA]</scope>
    <source>
        <strain evidence="10 11">KH-74</strain>
    </source>
</reference>
<dbReference type="CDD" id="cd05658">
    <property type="entry name" value="M18_DAP"/>
    <property type="match status" value="1"/>
</dbReference>
<keyword evidence="3 9" id="KW-0031">Aminopeptidase</keyword>
<dbReference type="PANTHER" id="PTHR28570:SF4">
    <property type="entry name" value="VACUOLAR AMINOPEPTIDASE 1"/>
    <property type="match status" value="1"/>
</dbReference>
<dbReference type="EMBL" id="BTGD01000001">
    <property type="protein sequence ID" value="GMM53617.1"/>
    <property type="molecule type" value="Genomic_DNA"/>
</dbReference>
<gene>
    <name evidence="10" type="ORF">DAKH74_002330</name>
</gene>
<evidence type="ECO:0000256" key="4">
    <source>
        <dbReference type="ARBA" id="ARBA00022670"/>
    </source>
</evidence>
<evidence type="ECO:0000256" key="3">
    <source>
        <dbReference type="ARBA" id="ARBA00022438"/>
    </source>
</evidence>
<dbReference type="InterPro" id="IPR001948">
    <property type="entry name" value="Peptidase_M18"/>
</dbReference>
<dbReference type="GO" id="GO:0006508">
    <property type="term" value="P:proteolysis"/>
    <property type="evidence" value="ECO:0007669"/>
    <property type="project" value="UniProtKB-KW"/>
</dbReference>
<keyword evidence="7 9" id="KW-0862">Zinc</keyword>
<dbReference type="GO" id="GO:0008270">
    <property type="term" value="F:zinc ion binding"/>
    <property type="evidence" value="ECO:0007669"/>
    <property type="project" value="InterPro"/>
</dbReference>
<dbReference type="PRINTS" id="PR00932">
    <property type="entry name" value="AMINO1PTASE"/>
</dbReference>
<keyword evidence="8 9" id="KW-0482">Metalloprotease</keyword>
<dbReference type="GO" id="GO:0000324">
    <property type="term" value="C:fungal-type vacuole"/>
    <property type="evidence" value="ECO:0007669"/>
    <property type="project" value="TreeGrafter"/>
</dbReference>
<keyword evidence="5 9" id="KW-0479">Metal-binding</keyword>
<dbReference type="Gene3D" id="2.30.250.10">
    <property type="entry name" value="Aminopeptidase i, Domain 2"/>
    <property type="match status" value="1"/>
</dbReference>
<comment type="similarity">
    <text evidence="2 9">Belongs to the peptidase M18 family.</text>
</comment>
<evidence type="ECO:0000256" key="1">
    <source>
        <dbReference type="ARBA" id="ARBA00001947"/>
    </source>
</evidence>
<proteinExistence type="inferred from homology"/>
<organism evidence="10 11">
    <name type="scientific">Maudiozyma humilis</name>
    <name type="common">Sour dough yeast</name>
    <name type="synonym">Kazachstania humilis</name>
    <dbReference type="NCBI Taxonomy" id="51915"/>
    <lineage>
        <taxon>Eukaryota</taxon>
        <taxon>Fungi</taxon>
        <taxon>Dikarya</taxon>
        <taxon>Ascomycota</taxon>
        <taxon>Saccharomycotina</taxon>
        <taxon>Saccharomycetes</taxon>
        <taxon>Saccharomycetales</taxon>
        <taxon>Saccharomycetaceae</taxon>
        <taxon>Maudiozyma</taxon>
    </lineage>
</organism>
<comment type="caution">
    <text evidence="10">The sequence shown here is derived from an EMBL/GenBank/DDBJ whole genome shotgun (WGS) entry which is preliminary data.</text>
</comment>
<dbReference type="Proteomes" id="UP001377567">
    <property type="component" value="Unassembled WGS sequence"/>
</dbReference>
<dbReference type="GO" id="GO:0070006">
    <property type="term" value="F:metalloaminopeptidase activity"/>
    <property type="evidence" value="ECO:0007669"/>
    <property type="project" value="TreeGrafter"/>
</dbReference>
<sequence length="515" mass="56268">MDEQLVIIEQLKKTLQLLTVEQEQNKIKAENVGSPDSSASSSSSPDVNAKFLYEDCADLFIDFTYKNPTTYHVVKFAANMLEKSGFKYLCEKGPWDKLVGKEGGKFYTIRNGTNLVAFVIGKNWTICKGAGVIGSHIDALAAKLKPASLKDHVEGFDVLGVAPYGGTLGEQWFDRDLGLGGRVLYHDEDSDVIKEKLIDTTPHPIAKIPSLAPHFGKPAEGPFDKEDQAVPIVGYPTGTPVPANEKEKTSPLYGKHCINLLRFIAKQAGLKVCQLTQLDLDLFDVQKGTLGGIHDDFIFAPRLDDRLCSFAALWAMDMYSHTVDVSTSDAFSVLALFDNEEVGSLTRQGAQGGLMESVIERVAHAHAGADGATLRTLYANSIILSADVNHMFNPNFKEVYLEKHSPKPNVGVTLSLDPNAHMATDNVGVAFAEQLARKNGDKLQYFQIKNNSRSGGTIGPYLARTGARVIDLGIAQLSMHSIRAATGSQDVGLGIKFFNGFYQNWRSVYDNFGDL</sequence>